<keyword evidence="1" id="KW-1133">Transmembrane helix</keyword>
<proteinExistence type="predicted"/>
<feature type="transmembrane region" description="Helical" evidence="1">
    <location>
        <begin position="203"/>
        <end position="225"/>
    </location>
</feature>
<reference evidence="3 4" key="1">
    <citation type="journal article" date="2016" name="Nat. Commun.">
        <title>Thousands of microbial genomes shed light on interconnected biogeochemical processes in an aquifer system.</title>
        <authorList>
            <person name="Anantharaman K."/>
            <person name="Brown C.T."/>
            <person name="Hug L.A."/>
            <person name="Sharon I."/>
            <person name="Castelle C.J."/>
            <person name="Probst A.J."/>
            <person name="Thomas B.C."/>
            <person name="Singh A."/>
            <person name="Wilkins M.J."/>
            <person name="Karaoz U."/>
            <person name="Brodie E.L."/>
            <person name="Williams K.H."/>
            <person name="Hubbard S.S."/>
            <person name="Banfield J.F."/>
        </authorList>
    </citation>
    <scope>NUCLEOTIDE SEQUENCE [LARGE SCALE GENOMIC DNA]</scope>
</reference>
<dbReference type="STRING" id="1801672.A2896_01645"/>
<name>A0A1G2EGD7_9BACT</name>
<dbReference type="Pfam" id="PF13231">
    <property type="entry name" value="PMT_2"/>
    <property type="match status" value="1"/>
</dbReference>
<feature type="transmembrane region" description="Helical" evidence="1">
    <location>
        <begin position="180"/>
        <end position="196"/>
    </location>
</feature>
<dbReference type="AlphaFoldDB" id="A0A1G2EGD7"/>
<evidence type="ECO:0000259" key="2">
    <source>
        <dbReference type="Pfam" id="PF13231"/>
    </source>
</evidence>
<keyword evidence="1" id="KW-0472">Membrane</keyword>
<keyword evidence="1" id="KW-0812">Transmembrane</keyword>
<evidence type="ECO:0000313" key="3">
    <source>
        <dbReference type="EMBL" id="OGZ24846.1"/>
    </source>
</evidence>
<feature type="transmembrane region" description="Helical" evidence="1">
    <location>
        <begin position="159"/>
        <end position="174"/>
    </location>
</feature>
<dbReference type="InterPro" id="IPR038731">
    <property type="entry name" value="RgtA/B/C-like"/>
</dbReference>
<dbReference type="EMBL" id="MHMH01000003">
    <property type="protein sequence ID" value="OGZ24846.1"/>
    <property type="molecule type" value="Genomic_DNA"/>
</dbReference>
<evidence type="ECO:0000313" key="4">
    <source>
        <dbReference type="Proteomes" id="UP000178647"/>
    </source>
</evidence>
<comment type="caution">
    <text evidence="3">The sequence shown here is derived from an EMBL/GenBank/DDBJ whole genome shotgun (WGS) entry which is preliminary data.</text>
</comment>
<accession>A0A1G2EGD7</accession>
<feature type="transmembrane region" description="Helical" evidence="1">
    <location>
        <begin position="110"/>
        <end position="129"/>
    </location>
</feature>
<dbReference type="Proteomes" id="UP000178647">
    <property type="component" value="Unassembled WGS sequence"/>
</dbReference>
<sequence>MILREKLKINKFLIFALIFALLNMGAIFFVFGAQKYSDSLQNIDLIHWFLGEDGNIVPGRVLRPLGPMLAVPFEFLGDGAGLIVQNIIFYLLCAILIFKIVDLIYHNKKQALLASLFFVTATPVIESGLAYLTDMGAWFFYLLSIFLTLIYLKGKNEKFIILNGFLSGIGVLMKENGGLGALFFGLMILFSGEFNIKEKIFKIMRFGIFFLIPVVALQFLMYRYFRFTSLDWYLSNLPGSDGERLLLSSLRYFGQLFRVLGVLWIFFFIGVFQEWREKNWQRIKIYLALLPASFSFLLWTVGAAGRGVFIFAPLGILLASYGCKKIGVIPMALLLLTVLMLNYFFCWLNPTIPFVDRLVEFIF</sequence>
<feature type="transmembrane region" description="Helical" evidence="1">
    <location>
        <begin position="252"/>
        <end position="273"/>
    </location>
</feature>
<feature type="transmembrane region" description="Helical" evidence="1">
    <location>
        <begin position="12"/>
        <end position="31"/>
    </location>
</feature>
<evidence type="ECO:0000256" key="1">
    <source>
        <dbReference type="SAM" id="Phobius"/>
    </source>
</evidence>
<protein>
    <recommendedName>
        <fullName evidence="2">Glycosyltransferase RgtA/B/C/D-like domain-containing protein</fullName>
    </recommendedName>
</protein>
<feature type="transmembrane region" description="Helical" evidence="1">
    <location>
        <begin position="326"/>
        <end position="348"/>
    </location>
</feature>
<feature type="transmembrane region" description="Helical" evidence="1">
    <location>
        <begin position="79"/>
        <end position="98"/>
    </location>
</feature>
<gene>
    <name evidence="3" type="ORF">A2896_01645</name>
</gene>
<feature type="transmembrane region" description="Helical" evidence="1">
    <location>
        <begin position="135"/>
        <end position="152"/>
    </location>
</feature>
<feature type="transmembrane region" description="Helical" evidence="1">
    <location>
        <begin position="285"/>
        <end position="314"/>
    </location>
</feature>
<organism evidence="3 4">
    <name type="scientific">Candidatus Nealsonbacteria bacterium RIFCSPLOWO2_01_FULL_43_32</name>
    <dbReference type="NCBI Taxonomy" id="1801672"/>
    <lineage>
        <taxon>Bacteria</taxon>
        <taxon>Candidatus Nealsoniibacteriota</taxon>
    </lineage>
</organism>
<feature type="domain" description="Glycosyltransferase RgtA/B/C/D-like" evidence="2">
    <location>
        <begin position="81"/>
        <end position="214"/>
    </location>
</feature>